<evidence type="ECO:0000256" key="2">
    <source>
        <dbReference type="SAM" id="MobiDB-lite"/>
    </source>
</evidence>
<dbReference type="PANTHER" id="PTHR33393:SF12">
    <property type="entry name" value="CAPSULE BIOSYNTHESIS PROTEIN CAPA"/>
    <property type="match status" value="1"/>
</dbReference>
<evidence type="ECO:0000259" key="3">
    <source>
        <dbReference type="SMART" id="SM00854"/>
    </source>
</evidence>
<dbReference type="Pfam" id="PF09587">
    <property type="entry name" value="PGA_cap"/>
    <property type="match status" value="1"/>
</dbReference>
<dbReference type="PROSITE" id="PS51318">
    <property type="entry name" value="TAT"/>
    <property type="match status" value="1"/>
</dbReference>
<gene>
    <name evidence="4" type="ORF">IAA19_05805</name>
</gene>
<evidence type="ECO:0000313" key="5">
    <source>
        <dbReference type="Proteomes" id="UP000824062"/>
    </source>
</evidence>
<dbReference type="SMART" id="SM00854">
    <property type="entry name" value="PGA_cap"/>
    <property type="match status" value="1"/>
</dbReference>
<comment type="similarity">
    <text evidence="1">Belongs to the CapA family.</text>
</comment>
<comment type="caution">
    <text evidence="4">The sequence shown here is derived from an EMBL/GenBank/DDBJ whole genome shotgun (WGS) entry which is preliminary data.</text>
</comment>
<reference evidence="4" key="2">
    <citation type="submission" date="2021-04" db="EMBL/GenBank/DDBJ databases">
        <authorList>
            <person name="Gilroy R."/>
        </authorList>
    </citation>
    <scope>NUCLEOTIDE SEQUENCE</scope>
    <source>
        <strain evidence="4">ChiHjej12B11-14209</strain>
    </source>
</reference>
<dbReference type="AlphaFoldDB" id="A0A9D2EZY1"/>
<reference evidence="4" key="1">
    <citation type="journal article" date="2021" name="PeerJ">
        <title>Extensive microbial diversity within the chicken gut microbiome revealed by metagenomics and culture.</title>
        <authorList>
            <person name="Gilroy R."/>
            <person name="Ravi A."/>
            <person name="Getino M."/>
            <person name="Pursley I."/>
            <person name="Horton D.L."/>
            <person name="Alikhan N.F."/>
            <person name="Baker D."/>
            <person name="Gharbi K."/>
            <person name="Hall N."/>
            <person name="Watson M."/>
            <person name="Adriaenssens E.M."/>
            <person name="Foster-Nyarko E."/>
            <person name="Jarju S."/>
            <person name="Secka A."/>
            <person name="Antonio M."/>
            <person name="Oren A."/>
            <person name="Chaudhuri R.R."/>
            <person name="La Ragione R."/>
            <person name="Hildebrand F."/>
            <person name="Pallen M.J."/>
        </authorList>
    </citation>
    <scope>NUCLEOTIDE SEQUENCE</scope>
    <source>
        <strain evidence="4">ChiHjej12B11-14209</strain>
    </source>
</reference>
<dbReference type="InterPro" id="IPR006311">
    <property type="entry name" value="TAT_signal"/>
</dbReference>
<name>A0A9D2EZY1_9ACTN</name>
<proteinExistence type="inferred from homology"/>
<feature type="domain" description="Capsule synthesis protein CapA" evidence="3">
    <location>
        <begin position="86"/>
        <end position="333"/>
    </location>
</feature>
<evidence type="ECO:0000313" key="4">
    <source>
        <dbReference type="EMBL" id="HIZ46517.1"/>
    </source>
</evidence>
<dbReference type="InterPro" id="IPR029052">
    <property type="entry name" value="Metallo-depent_PP-like"/>
</dbReference>
<dbReference type="PANTHER" id="PTHR33393">
    <property type="entry name" value="POLYGLUTAMINE SYNTHESIS ACCESSORY PROTEIN RV0574C-RELATED"/>
    <property type="match status" value="1"/>
</dbReference>
<feature type="region of interest" description="Disordered" evidence="2">
    <location>
        <begin position="1"/>
        <end position="32"/>
    </location>
</feature>
<dbReference type="InterPro" id="IPR019079">
    <property type="entry name" value="Capsule_synth_CapA"/>
</dbReference>
<evidence type="ECO:0000256" key="1">
    <source>
        <dbReference type="ARBA" id="ARBA00005662"/>
    </source>
</evidence>
<dbReference type="NCBIfam" id="TIGR01409">
    <property type="entry name" value="TAT_signal_seq"/>
    <property type="match status" value="1"/>
</dbReference>
<dbReference type="Proteomes" id="UP000824062">
    <property type="component" value="Unassembled WGS sequence"/>
</dbReference>
<organism evidence="4 5">
    <name type="scientific">Candidatus Olsenella pullistercoris</name>
    <dbReference type="NCBI Taxonomy" id="2838712"/>
    <lineage>
        <taxon>Bacteria</taxon>
        <taxon>Bacillati</taxon>
        <taxon>Actinomycetota</taxon>
        <taxon>Coriobacteriia</taxon>
        <taxon>Coriobacteriales</taxon>
        <taxon>Atopobiaceae</taxon>
        <taxon>Olsenella</taxon>
    </lineage>
</organism>
<accession>A0A9D2EZY1</accession>
<dbReference type="EMBL" id="DXBM01000050">
    <property type="protein sequence ID" value="HIZ46517.1"/>
    <property type="molecule type" value="Genomic_DNA"/>
</dbReference>
<dbReference type="SUPFAM" id="SSF56300">
    <property type="entry name" value="Metallo-dependent phosphatases"/>
    <property type="match status" value="1"/>
</dbReference>
<dbReference type="InterPro" id="IPR019546">
    <property type="entry name" value="TAT_signal_bac_arc"/>
</dbReference>
<dbReference type="Gene3D" id="3.60.21.10">
    <property type="match status" value="1"/>
</dbReference>
<sequence length="430" mass="45394">MGARHEPTPRRPTPRTKAPGARHVAPSGRRAVRPPLTRRGFLAVCGLGGVAAVAACVAQRPAESEPGEGREVLLDEDASAQRADVTLVMVGDILMHTSVVESGERSDGTRSYDHLFANVADDVAAAGVAVVSQETVLAGSALGISSYPAFCSPEEVGDAEVAAGFDVALCASNHACDVGQAGIDAMLSYWRSEHPDMVVAGVADGEDAAEAVPLVERDGHLIAILNYASMMNGIPLPNEWSVRMLSDEQIAADVEAAREAGAEAIVACPHWGTEYMESPDDDQRHWAQVLADAGADLIVGGHPHVLQPFETIQSADGRTVPVFWSVGNFVSGQQRMDTMVGGMARATLTFEGGSCRVSSCGLTPLITNRGSGEALSTYRLADYTEDQAAGNGIRDFEGCSGFSRQWCVDFCSERLGDAFDAQACELTWEA</sequence>
<dbReference type="InterPro" id="IPR052169">
    <property type="entry name" value="CW_Biosynth-Accessory"/>
</dbReference>
<protein>
    <submittedName>
        <fullName evidence="4">CapA family protein</fullName>
    </submittedName>
</protein>